<dbReference type="PANTHER" id="PTHR48079:SF6">
    <property type="entry name" value="NAD(P)-BINDING DOMAIN-CONTAINING PROTEIN-RELATED"/>
    <property type="match status" value="1"/>
</dbReference>
<keyword evidence="3" id="KW-1185">Reference proteome</keyword>
<dbReference type="InterPro" id="IPR036291">
    <property type="entry name" value="NAD(P)-bd_dom_sf"/>
</dbReference>
<organism evidence="2 3">
    <name type="scientific">Stieleria marina</name>
    <dbReference type="NCBI Taxonomy" id="1930275"/>
    <lineage>
        <taxon>Bacteria</taxon>
        <taxon>Pseudomonadati</taxon>
        <taxon>Planctomycetota</taxon>
        <taxon>Planctomycetia</taxon>
        <taxon>Pirellulales</taxon>
        <taxon>Pirellulaceae</taxon>
        <taxon>Stieleria</taxon>
    </lineage>
</organism>
<name>A0A517NPY4_9BACT</name>
<dbReference type="InterPro" id="IPR001509">
    <property type="entry name" value="Epimerase_deHydtase"/>
</dbReference>
<feature type="domain" description="NAD-dependent epimerase/dehydratase" evidence="1">
    <location>
        <begin position="3"/>
        <end position="222"/>
    </location>
</feature>
<evidence type="ECO:0000313" key="2">
    <source>
        <dbReference type="EMBL" id="QDT09184.1"/>
    </source>
</evidence>
<sequence length="327" mass="35705">MKVFVTGGTGLLGNTILRQLAADGHESVALLRNGKDTQPFCELQPEFVVGDLSDTQLIDDAIGRCDAVIHSAALIHLGWKKRDESMRVNRDGTKAIVDACLKHDRKLVAVGTVNTLAVGSREAIADEETSLDHAGGQVPCSYIVSKRAGVAEVLKGVSQGLRASIVHPGFMLGPWDWKPSSGRMILELARNWTPIAPSGGCSVCDSRDVAAGVISAIEKGRDDGRQYILAGHNWMYRKLWDEMSERIGTQKSFMRAGPLQRLIGAVAGDCWSKLTGHEVDMNSANVKISSQYHWYDSSRAIHELGYQIRPADESLDASVEWIKSMHL</sequence>
<dbReference type="PANTHER" id="PTHR48079">
    <property type="entry name" value="PROTEIN YEEZ"/>
    <property type="match status" value="1"/>
</dbReference>
<protein>
    <recommendedName>
        <fullName evidence="1">NAD-dependent epimerase/dehydratase domain-containing protein</fullName>
    </recommendedName>
</protein>
<reference evidence="2 3" key="1">
    <citation type="submission" date="2019-02" db="EMBL/GenBank/DDBJ databases">
        <title>Deep-cultivation of Planctomycetes and their phenomic and genomic characterization uncovers novel biology.</title>
        <authorList>
            <person name="Wiegand S."/>
            <person name="Jogler M."/>
            <person name="Boedeker C."/>
            <person name="Pinto D."/>
            <person name="Vollmers J."/>
            <person name="Rivas-Marin E."/>
            <person name="Kohn T."/>
            <person name="Peeters S.H."/>
            <person name="Heuer A."/>
            <person name="Rast P."/>
            <person name="Oberbeckmann S."/>
            <person name="Bunk B."/>
            <person name="Jeske O."/>
            <person name="Meyerdierks A."/>
            <person name="Storesund J.E."/>
            <person name="Kallscheuer N."/>
            <person name="Luecker S."/>
            <person name="Lage O.M."/>
            <person name="Pohl T."/>
            <person name="Merkel B.J."/>
            <person name="Hornburger P."/>
            <person name="Mueller R.-W."/>
            <person name="Bruemmer F."/>
            <person name="Labrenz M."/>
            <person name="Spormann A.M."/>
            <person name="Op den Camp H."/>
            <person name="Overmann J."/>
            <person name="Amann R."/>
            <person name="Jetten M.S.M."/>
            <person name="Mascher T."/>
            <person name="Medema M.H."/>
            <person name="Devos D.P."/>
            <person name="Kaster A.-K."/>
            <person name="Ovreas L."/>
            <person name="Rohde M."/>
            <person name="Galperin M.Y."/>
            <person name="Jogler C."/>
        </authorList>
    </citation>
    <scope>NUCLEOTIDE SEQUENCE [LARGE SCALE GENOMIC DNA]</scope>
    <source>
        <strain evidence="2 3">K23_9</strain>
    </source>
</reference>
<dbReference type="RefSeq" id="WP_145416705.1">
    <property type="nucleotide sequence ID" value="NZ_CP036526.1"/>
</dbReference>
<dbReference type="Proteomes" id="UP000319817">
    <property type="component" value="Chromosome"/>
</dbReference>
<dbReference type="GO" id="GO:0004029">
    <property type="term" value="F:aldehyde dehydrogenase (NAD+) activity"/>
    <property type="evidence" value="ECO:0007669"/>
    <property type="project" value="TreeGrafter"/>
</dbReference>
<dbReference type="AlphaFoldDB" id="A0A517NPY4"/>
<dbReference type="SUPFAM" id="SSF51735">
    <property type="entry name" value="NAD(P)-binding Rossmann-fold domains"/>
    <property type="match status" value="1"/>
</dbReference>
<dbReference type="OrthoDB" id="9811743at2"/>
<dbReference type="InterPro" id="IPR051783">
    <property type="entry name" value="NAD(P)-dependent_oxidoreduct"/>
</dbReference>
<evidence type="ECO:0000313" key="3">
    <source>
        <dbReference type="Proteomes" id="UP000319817"/>
    </source>
</evidence>
<dbReference type="Pfam" id="PF01370">
    <property type="entry name" value="Epimerase"/>
    <property type="match status" value="1"/>
</dbReference>
<gene>
    <name evidence="2" type="ORF">K239x_11290</name>
</gene>
<dbReference type="Gene3D" id="3.40.50.720">
    <property type="entry name" value="NAD(P)-binding Rossmann-like Domain"/>
    <property type="match status" value="1"/>
</dbReference>
<dbReference type="GO" id="GO:0005737">
    <property type="term" value="C:cytoplasm"/>
    <property type="evidence" value="ECO:0007669"/>
    <property type="project" value="TreeGrafter"/>
</dbReference>
<proteinExistence type="predicted"/>
<evidence type="ECO:0000259" key="1">
    <source>
        <dbReference type="Pfam" id="PF01370"/>
    </source>
</evidence>
<accession>A0A517NPY4</accession>
<dbReference type="EMBL" id="CP036526">
    <property type="protein sequence ID" value="QDT09184.1"/>
    <property type="molecule type" value="Genomic_DNA"/>
</dbReference>